<keyword evidence="1" id="KW-0472">Membrane</keyword>
<evidence type="ECO:0000313" key="2">
    <source>
        <dbReference type="EMBL" id="TFZ05080.1"/>
    </source>
</evidence>
<keyword evidence="1" id="KW-1133">Transmembrane helix</keyword>
<evidence type="ECO:0000256" key="1">
    <source>
        <dbReference type="SAM" id="Phobius"/>
    </source>
</evidence>
<dbReference type="OrthoDB" id="6881973at2"/>
<accession>A0A4Z0C3N4</accession>
<reference evidence="2 3" key="1">
    <citation type="submission" date="2019-03" db="EMBL/GenBank/DDBJ databases">
        <title>Ramlibacter rhizophilus CCTCC AB2015357, whole genome shotgun sequence.</title>
        <authorList>
            <person name="Zhang X."/>
            <person name="Feng G."/>
            <person name="Zhu H."/>
        </authorList>
    </citation>
    <scope>NUCLEOTIDE SEQUENCE [LARGE SCALE GENOMIC DNA]</scope>
    <source>
        <strain evidence="2 3">CCTCC AB2015357</strain>
    </source>
</reference>
<organism evidence="2 3">
    <name type="scientific">Ramlibacter rhizophilus</name>
    <dbReference type="NCBI Taxonomy" id="1781167"/>
    <lineage>
        <taxon>Bacteria</taxon>
        <taxon>Pseudomonadati</taxon>
        <taxon>Pseudomonadota</taxon>
        <taxon>Betaproteobacteria</taxon>
        <taxon>Burkholderiales</taxon>
        <taxon>Comamonadaceae</taxon>
        <taxon>Ramlibacter</taxon>
    </lineage>
</organism>
<sequence>MALSCTAIAPALAGEGHNHDAAPAGAEGQASPRVQAHSDLFELVGVVEKGQMTVYLDRYATNEPVANAKIEYEAGSNKGVAAPQPDGTYVVKFDALSKPGELPFSFTVSAGSDTDLLAGELHIEDSHAEEAQAARPWARWAAYGAAALALAAAALFARRQFARRRA</sequence>
<protein>
    <submittedName>
        <fullName evidence="2">Uncharacterized protein</fullName>
    </submittedName>
</protein>
<keyword evidence="3" id="KW-1185">Reference proteome</keyword>
<dbReference type="AlphaFoldDB" id="A0A4Z0C3N4"/>
<gene>
    <name evidence="2" type="ORF">EZ242_02245</name>
</gene>
<dbReference type="Proteomes" id="UP000297564">
    <property type="component" value="Unassembled WGS sequence"/>
</dbReference>
<dbReference type="EMBL" id="SMLL01000001">
    <property type="protein sequence ID" value="TFZ05080.1"/>
    <property type="molecule type" value="Genomic_DNA"/>
</dbReference>
<feature type="transmembrane region" description="Helical" evidence="1">
    <location>
        <begin position="137"/>
        <end position="157"/>
    </location>
</feature>
<evidence type="ECO:0000313" key="3">
    <source>
        <dbReference type="Proteomes" id="UP000297564"/>
    </source>
</evidence>
<keyword evidence="1" id="KW-0812">Transmembrane</keyword>
<name>A0A4Z0C3N4_9BURK</name>
<proteinExistence type="predicted"/>
<comment type="caution">
    <text evidence="2">The sequence shown here is derived from an EMBL/GenBank/DDBJ whole genome shotgun (WGS) entry which is preliminary data.</text>
</comment>